<feature type="binding site" evidence="13">
    <location>
        <position position="32"/>
    </location>
    <ligand>
        <name>GTP</name>
        <dbReference type="ChEBI" id="CHEBI:37565"/>
    </ligand>
</feature>
<evidence type="ECO:0000256" key="13">
    <source>
        <dbReference type="PIRSR" id="PIRSR606689-1"/>
    </source>
</evidence>
<comment type="catalytic activity">
    <reaction evidence="12">
        <text>GTP + H2O = GDP + phosphate + H(+)</text>
        <dbReference type="Rhea" id="RHEA:19669"/>
        <dbReference type="ChEBI" id="CHEBI:15377"/>
        <dbReference type="ChEBI" id="CHEBI:15378"/>
        <dbReference type="ChEBI" id="CHEBI:37565"/>
        <dbReference type="ChEBI" id="CHEBI:43474"/>
        <dbReference type="ChEBI" id="CHEBI:58189"/>
        <dbReference type="EC" id="3.6.5.2"/>
    </reaction>
</comment>
<reference evidence="14" key="1">
    <citation type="submission" date="2023-07" db="EMBL/GenBank/DDBJ databases">
        <title>Chromosome-level genome assembly of Artemia franciscana.</title>
        <authorList>
            <person name="Jo E."/>
        </authorList>
    </citation>
    <scope>NUCLEOTIDE SEQUENCE</scope>
    <source>
        <tissue evidence="14">Whole body</tissue>
    </source>
</reference>
<proteinExistence type="inferred from homology"/>
<comment type="caution">
    <text evidence="14">The sequence shown here is derived from an EMBL/GenBank/DDBJ whole genome shotgun (WGS) entry which is preliminary data.</text>
</comment>
<keyword evidence="11" id="KW-0449">Lipoprotein</keyword>
<evidence type="ECO:0000256" key="10">
    <source>
        <dbReference type="ARBA" id="ARBA00023134"/>
    </source>
</evidence>
<dbReference type="PROSITE" id="PS51417">
    <property type="entry name" value="ARF"/>
    <property type="match status" value="1"/>
</dbReference>
<keyword evidence="7" id="KW-0931">ER-Golgi transport</keyword>
<dbReference type="InterPro" id="IPR027417">
    <property type="entry name" value="P-loop_NTPase"/>
</dbReference>
<evidence type="ECO:0000256" key="9">
    <source>
        <dbReference type="ARBA" id="ARBA00023034"/>
    </source>
</evidence>
<dbReference type="GO" id="GO:0016192">
    <property type="term" value="P:vesicle-mediated transport"/>
    <property type="evidence" value="ECO:0007669"/>
    <property type="project" value="UniProtKB-KW"/>
</dbReference>
<organism evidence="14 15">
    <name type="scientific">Artemia franciscana</name>
    <name type="common">Brine shrimp</name>
    <name type="synonym">Artemia sanfranciscana</name>
    <dbReference type="NCBI Taxonomy" id="6661"/>
    <lineage>
        <taxon>Eukaryota</taxon>
        <taxon>Metazoa</taxon>
        <taxon>Ecdysozoa</taxon>
        <taxon>Arthropoda</taxon>
        <taxon>Crustacea</taxon>
        <taxon>Branchiopoda</taxon>
        <taxon>Anostraca</taxon>
        <taxon>Artemiidae</taxon>
        <taxon>Artemia</taxon>
    </lineage>
</organism>
<dbReference type="AlphaFoldDB" id="A0AA88HQC3"/>
<keyword evidence="5" id="KW-0519">Myristate</keyword>
<dbReference type="InterPro" id="IPR044612">
    <property type="entry name" value="ARL2/3"/>
</dbReference>
<dbReference type="EMBL" id="JAVRJZ010000017">
    <property type="protein sequence ID" value="KAK2709891.1"/>
    <property type="molecule type" value="Genomic_DNA"/>
</dbReference>
<evidence type="ECO:0000256" key="4">
    <source>
        <dbReference type="ARBA" id="ARBA00022448"/>
    </source>
</evidence>
<protein>
    <recommendedName>
        <fullName evidence="3">small monomeric GTPase</fullName>
        <ecNumber evidence="3">3.6.5.2</ecNumber>
    </recommendedName>
</protein>
<dbReference type="EC" id="3.6.5.2" evidence="3"/>
<dbReference type="GO" id="GO:0000139">
    <property type="term" value="C:Golgi membrane"/>
    <property type="evidence" value="ECO:0007669"/>
    <property type="project" value="UniProtKB-SubCell"/>
</dbReference>
<accession>A0AA88HQC3</accession>
<dbReference type="Proteomes" id="UP001187531">
    <property type="component" value="Unassembled WGS sequence"/>
</dbReference>
<evidence type="ECO:0000256" key="2">
    <source>
        <dbReference type="ARBA" id="ARBA00010290"/>
    </source>
</evidence>
<dbReference type="Gene3D" id="3.40.50.300">
    <property type="entry name" value="P-loop containing nucleotide triphosphate hydrolases"/>
    <property type="match status" value="1"/>
</dbReference>
<keyword evidence="8" id="KW-0653">Protein transport</keyword>
<name>A0AA88HQC3_ARTSF</name>
<dbReference type="GO" id="GO:0015031">
    <property type="term" value="P:protein transport"/>
    <property type="evidence" value="ECO:0007669"/>
    <property type="project" value="UniProtKB-KW"/>
</dbReference>
<evidence type="ECO:0000256" key="8">
    <source>
        <dbReference type="ARBA" id="ARBA00022927"/>
    </source>
</evidence>
<gene>
    <name evidence="14" type="ORF">QYM36_013542</name>
</gene>
<evidence type="ECO:0000256" key="12">
    <source>
        <dbReference type="ARBA" id="ARBA00048098"/>
    </source>
</evidence>
<dbReference type="FunFam" id="3.40.50.300:FF:003500">
    <property type="entry name" value="ADP-ribosylation factor 1"/>
    <property type="match status" value="1"/>
</dbReference>
<evidence type="ECO:0000256" key="1">
    <source>
        <dbReference type="ARBA" id="ARBA00004444"/>
    </source>
</evidence>
<evidence type="ECO:0000313" key="14">
    <source>
        <dbReference type="EMBL" id="KAK2709891.1"/>
    </source>
</evidence>
<dbReference type="SMART" id="SM00177">
    <property type="entry name" value="ARF"/>
    <property type="match status" value="1"/>
</dbReference>
<comment type="similarity">
    <text evidence="2">Belongs to the small GTPase superfamily. Arf family.</text>
</comment>
<keyword evidence="9" id="KW-0333">Golgi apparatus</keyword>
<sequence length="147" mass="16931">MGLLTIIRKLKQKEKEVRILMLYSLNIWDVGGQKSLRSYWRNYFESTDGLIWVVDSADRLRLQDCNKELHSLLLEERLAGATLLVFANKQDLPGAMKAEEIRDILGLEDIKTHHWRIVWCSAVTGENLLSGMDWLLADIASRVFTAE</sequence>
<evidence type="ECO:0000256" key="6">
    <source>
        <dbReference type="ARBA" id="ARBA00022741"/>
    </source>
</evidence>
<keyword evidence="6 13" id="KW-0547">Nucleotide-binding</keyword>
<keyword evidence="15" id="KW-1185">Reference proteome</keyword>
<keyword evidence="4" id="KW-0813">Transport</keyword>
<evidence type="ECO:0000256" key="5">
    <source>
        <dbReference type="ARBA" id="ARBA00022707"/>
    </source>
</evidence>
<dbReference type="PANTHER" id="PTHR45697">
    <property type="entry name" value="ADP-RIBOSYLATION FACTOR-LIKE PROTEIN 2-RELATED"/>
    <property type="match status" value="1"/>
</dbReference>
<dbReference type="Pfam" id="PF00025">
    <property type="entry name" value="Arf"/>
    <property type="match status" value="1"/>
</dbReference>
<dbReference type="SUPFAM" id="SSF52540">
    <property type="entry name" value="P-loop containing nucleoside triphosphate hydrolases"/>
    <property type="match status" value="1"/>
</dbReference>
<evidence type="ECO:0000313" key="15">
    <source>
        <dbReference type="Proteomes" id="UP001187531"/>
    </source>
</evidence>
<evidence type="ECO:0000256" key="3">
    <source>
        <dbReference type="ARBA" id="ARBA00011984"/>
    </source>
</evidence>
<dbReference type="GO" id="GO:0003925">
    <property type="term" value="F:G protein activity"/>
    <property type="evidence" value="ECO:0007669"/>
    <property type="project" value="UniProtKB-EC"/>
</dbReference>
<evidence type="ECO:0000256" key="11">
    <source>
        <dbReference type="ARBA" id="ARBA00023288"/>
    </source>
</evidence>
<dbReference type="GO" id="GO:0005525">
    <property type="term" value="F:GTP binding"/>
    <property type="evidence" value="ECO:0007669"/>
    <property type="project" value="UniProtKB-KW"/>
</dbReference>
<keyword evidence="10 13" id="KW-0342">GTP-binding</keyword>
<evidence type="ECO:0000256" key="7">
    <source>
        <dbReference type="ARBA" id="ARBA00022892"/>
    </source>
</evidence>
<comment type="subcellular location">
    <subcellularLocation>
        <location evidence="1">Golgi apparatus membrane</location>
        <topology evidence="1">Lipid-anchor</topology>
        <orientation evidence="1">Cytoplasmic side</orientation>
    </subcellularLocation>
</comment>
<dbReference type="InterPro" id="IPR006689">
    <property type="entry name" value="Small_GTPase_ARF/SAR"/>
</dbReference>
<dbReference type="PRINTS" id="PR00328">
    <property type="entry name" value="SAR1GTPBP"/>
</dbReference>
<feature type="binding site" evidence="13">
    <location>
        <begin position="88"/>
        <end position="91"/>
    </location>
    <ligand>
        <name>GTP</name>
        <dbReference type="ChEBI" id="CHEBI:37565"/>
    </ligand>
</feature>